<feature type="region of interest" description="Disordered" evidence="1">
    <location>
        <begin position="52"/>
        <end position="100"/>
    </location>
</feature>
<evidence type="ECO:0000313" key="3">
    <source>
        <dbReference type="Proteomes" id="UP001139157"/>
    </source>
</evidence>
<sequence>SNPEPDLNWIDELLHGIDHEETEHEHGWWETSTGAAFGKSILTELKQQITARYHTTPADHTHQPEPATTHKSAPPPPTVRPWAATPFDDPQPKPPSQTAP</sequence>
<organism evidence="2 3">
    <name type="scientific">Nocardia pulmonis</name>
    <dbReference type="NCBI Taxonomy" id="2951408"/>
    <lineage>
        <taxon>Bacteria</taxon>
        <taxon>Bacillati</taxon>
        <taxon>Actinomycetota</taxon>
        <taxon>Actinomycetes</taxon>
        <taxon>Mycobacteriales</taxon>
        <taxon>Nocardiaceae</taxon>
        <taxon>Nocardia</taxon>
    </lineage>
</organism>
<reference evidence="2" key="1">
    <citation type="submission" date="2022-06" db="EMBL/GenBank/DDBJ databases">
        <title>Novel species in genus nocardia.</title>
        <authorList>
            <person name="Li F."/>
        </authorList>
    </citation>
    <scope>NUCLEOTIDE SEQUENCE</scope>
    <source>
        <strain evidence="2">CDC141</strain>
    </source>
</reference>
<comment type="caution">
    <text evidence="2">The sequence shown here is derived from an EMBL/GenBank/DDBJ whole genome shotgun (WGS) entry which is preliminary data.</text>
</comment>
<accession>A0A9X2ECE6</accession>
<name>A0A9X2ECE6_9NOCA</name>
<keyword evidence="3" id="KW-1185">Reference proteome</keyword>
<dbReference type="Proteomes" id="UP001139157">
    <property type="component" value="Unassembled WGS sequence"/>
</dbReference>
<protein>
    <submittedName>
        <fullName evidence="2">Uncharacterized protein</fullName>
    </submittedName>
</protein>
<dbReference type="AlphaFoldDB" id="A0A9X2ECE6"/>
<gene>
    <name evidence="2" type="ORF">NDR86_30830</name>
</gene>
<evidence type="ECO:0000313" key="2">
    <source>
        <dbReference type="EMBL" id="MCM6777889.1"/>
    </source>
</evidence>
<feature type="non-terminal residue" evidence="2">
    <location>
        <position position="1"/>
    </location>
</feature>
<dbReference type="EMBL" id="JAMRXG010000018">
    <property type="protein sequence ID" value="MCM6777889.1"/>
    <property type="molecule type" value="Genomic_DNA"/>
</dbReference>
<evidence type="ECO:0000256" key="1">
    <source>
        <dbReference type="SAM" id="MobiDB-lite"/>
    </source>
</evidence>
<proteinExistence type="predicted"/>